<dbReference type="Proteomes" id="UP000002277">
    <property type="component" value="Chromosome 20"/>
</dbReference>
<accession>A0A2I3SVZ6</accession>
<evidence type="ECO:0000256" key="1">
    <source>
        <dbReference type="SAM" id="MobiDB-lite"/>
    </source>
</evidence>
<dbReference type="InParanoid" id="A0A2I3SVZ6"/>
<dbReference type="EMBL" id="AACZ04064864">
    <property type="status" value="NOT_ANNOTATED_CDS"/>
    <property type="molecule type" value="Genomic_DNA"/>
</dbReference>
<organism evidence="2 3">
    <name type="scientific">Pan troglodytes</name>
    <name type="common">Chimpanzee</name>
    <dbReference type="NCBI Taxonomy" id="9598"/>
    <lineage>
        <taxon>Eukaryota</taxon>
        <taxon>Metazoa</taxon>
        <taxon>Chordata</taxon>
        <taxon>Craniata</taxon>
        <taxon>Vertebrata</taxon>
        <taxon>Euteleostomi</taxon>
        <taxon>Mammalia</taxon>
        <taxon>Eutheria</taxon>
        <taxon>Euarchontoglires</taxon>
        <taxon>Primates</taxon>
        <taxon>Haplorrhini</taxon>
        <taxon>Catarrhini</taxon>
        <taxon>Hominidae</taxon>
        <taxon>Pan</taxon>
    </lineage>
</organism>
<evidence type="ECO:0000313" key="2">
    <source>
        <dbReference type="Ensembl" id="ENSPTRP00000080748.1"/>
    </source>
</evidence>
<keyword evidence="3" id="KW-1185">Reference proteome</keyword>
<dbReference type="OMA" id="CAQTQIS"/>
<feature type="compositionally biased region" description="Low complexity" evidence="1">
    <location>
        <begin position="11"/>
        <end position="22"/>
    </location>
</feature>
<dbReference type="AlphaFoldDB" id="A0A2I3SVZ6"/>
<dbReference type="Ensembl" id="ENSPTRT00000095409.1">
    <property type="protein sequence ID" value="ENSPTRP00000080748.1"/>
    <property type="gene ID" value="ENSPTRG00000049771.1"/>
</dbReference>
<protein>
    <submittedName>
        <fullName evidence="2">Uncharacterized protein</fullName>
    </submittedName>
</protein>
<proteinExistence type="predicted"/>
<feature type="region of interest" description="Disordered" evidence="1">
    <location>
        <begin position="1"/>
        <end position="25"/>
    </location>
</feature>
<name>A0A2I3SVZ6_PANTR</name>
<dbReference type="GeneTree" id="ENSGT00860000135650"/>
<sequence length="120" mass="12967">MLTLKPPCPLPLQSQTSPSTSPGREMSEKLLVYTKLPVPCVLGWWLLMSRQTFPQVENHEDLHAGKTLPLTTIPGHMLPLLSAPLFQQNVCSPHPLTPGEAQTQISPVHGLLGAASISST</sequence>
<reference evidence="2" key="2">
    <citation type="submission" date="2025-08" db="UniProtKB">
        <authorList>
            <consortium name="Ensembl"/>
        </authorList>
    </citation>
    <scope>IDENTIFICATION</scope>
</reference>
<reference evidence="2 3" key="1">
    <citation type="journal article" date="2005" name="Nature">
        <title>Initial sequence of the chimpanzee genome and comparison with the human genome.</title>
        <authorList>
            <consortium name="Chimpanzee sequencing and analysis consortium"/>
        </authorList>
    </citation>
    <scope>NUCLEOTIDE SEQUENCE [LARGE SCALE GENOMIC DNA]</scope>
</reference>
<reference evidence="2" key="3">
    <citation type="submission" date="2025-09" db="UniProtKB">
        <authorList>
            <consortium name="Ensembl"/>
        </authorList>
    </citation>
    <scope>IDENTIFICATION</scope>
</reference>
<dbReference type="Bgee" id="ENSPTRG00000049771">
    <property type="expression patterns" value="Expressed in primary visual cortex and 3 other cell types or tissues"/>
</dbReference>
<feature type="compositionally biased region" description="Pro residues" evidence="1">
    <location>
        <begin position="1"/>
        <end position="10"/>
    </location>
</feature>
<evidence type="ECO:0000313" key="3">
    <source>
        <dbReference type="Proteomes" id="UP000002277"/>
    </source>
</evidence>